<feature type="transmembrane region" description="Helical" evidence="17">
    <location>
        <begin position="154"/>
        <end position="183"/>
    </location>
</feature>
<evidence type="ECO:0000256" key="8">
    <source>
        <dbReference type="ARBA" id="ARBA00022960"/>
    </source>
</evidence>
<keyword evidence="11 17" id="KW-0472">Membrane</keyword>
<feature type="transmembrane region" description="Helical" evidence="17">
    <location>
        <begin position="259"/>
        <end position="278"/>
    </location>
</feature>
<evidence type="ECO:0000256" key="3">
    <source>
        <dbReference type="ARBA" id="ARBA00012374"/>
    </source>
</evidence>
<dbReference type="GO" id="GO:0009252">
    <property type="term" value="P:peptidoglycan biosynthetic process"/>
    <property type="evidence" value="ECO:0007669"/>
    <property type="project" value="UniProtKB-KW"/>
</dbReference>
<keyword evidence="5 17" id="KW-1003">Cell membrane</keyword>
<dbReference type="OrthoDB" id="9808289at2"/>
<keyword evidence="8 17" id="KW-0133">Cell shape</keyword>
<dbReference type="EC" id="3.6.1.27" evidence="3 17"/>
<dbReference type="InterPro" id="IPR003824">
    <property type="entry name" value="UppP"/>
</dbReference>
<dbReference type="Proteomes" id="UP000186890">
    <property type="component" value="Unassembled WGS sequence"/>
</dbReference>
<evidence type="ECO:0000256" key="1">
    <source>
        <dbReference type="ARBA" id="ARBA00004651"/>
    </source>
</evidence>
<keyword evidence="10 17" id="KW-1133">Transmembrane helix</keyword>
<evidence type="ECO:0000256" key="5">
    <source>
        <dbReference type="ARBA" id="ARBA00022475"/>
    </source>
</evidence>
<evidence type="ECO:0000313" key="18">
    <source>
        <dbReference type="EMBL" id="OLF46970.1"/>
    </source>
</evidence>
<proteinExistence type="inferred from homology"/>
<evidence type="ECO:0000256" key="17">
    <source>
        <dbReference type="HAMAP-Rule" id="MF_01006"/>
    </source>
</evidence>
<dbReference type="GO" id="GO:0008360">
    <property type="term" value="P:regulation of cell shape"/>
    <property type="evidence" value="ECO:0007669"/>
    <property type="project" value="UniProtKB-KW"/>
</dbReference>
<evidence type="ECO:0000256" key="11">
    <source>
        <dbReference type="ARBA" id="ARBA00023136"/>
    </source>
</evidence>
<protein>
    <recommendedName>
        <fullName evidence="4 17">Undecaprenyl-diphosphatase</fullName>
        <ecNumber evidence="3 17">3.6.1.27</ecNumber>
    </recommendedName>
    <alternativeName>
        <fullName evidence="15 17">Bacitracin resistance protein</fullName>
    </alternativeName>
    <alternativeName>
        <fullName evidence="14 17">Undecaprenyl pyrophosphate phosphatase</fullName>
    </alternativeName>
</protein>
<feature type="transmembrane region" description="Helical" evidence="17">
    <location>
        <begin position="112"/>
        <end position="133"/>
    </location>
</feature>
<dbReference type="GO" id="GO:0046677">
    <property type="term" value="P:response to antibiotic"/>
    <property type="evidence" value="ECO:0007669"/>
    <property type="project" value="UniProtKB-UniRule"/>
</dbReference>
<comment type="similarity">
    <text evidence="2 17">Belongs to the UppP family.</text>
</comment>
<evidence type="ECO:0000256" key="7">
    <source>
        <dbReference type="ARBA" id="ARBA00022801"/>
    </source>
</evidence>
<dbReference type="PANTHER" id="PTHR30622">
    <property type="entry name" value="UNDECAPRENYL-DIPHOSPHATASE"/>
    <property type="match status" value="1"/>
</dbReference>
<dbReference type="NCBIfam" id="NF001391">
    <property type="entry name" value="PRK00281.1-5"/>
    <property type="match status" value="1"/>
</dbReference>
<evidence type="ECO:0000256" key="16">
    <source>
        <dbReference type="ARBA" id="ARBA00047594"/>
    </source>
</evidence>
<evidence type="ECO:0000256" key="12">
    <source>
        <dbReference type="ARBA" id="ARBA00023251"/>
    </source>
</evidence>
<dbReference type="GO" id="GO:0071555">
    <property type="term" value="P:cell wall organization"/>
    <property type="evidence" value="ECO:0007669"/>
    <property type="project" value="UniProtKB-KW"/>
</dbReference>
<dbReference type="NCBIfam" id="NF001389">
    <property type="entry name" value="PRK00281.1-2"/>
    <property type="match status" value="1"/>
</dbReference>
<keyword evidence="19" id="KW-1185">Reference proteome</keyword>
<dbReference type="PANTHER" id="PTHR30622:SF3">
    <property type="entry name" value="UNDECAPRENYL-DIPHOSPHATASE"/>
    <property type="match status" value="1"/>
</dbReference>
<sequence>MFVEILKAIFFGLVEGVTEWLPISSTGHLILVQKFVSFKDVSADFTSMFNVVIQLGAILAVMVIYFDRLNPFQPGKSGRQIQLTWQLWAKVVIAALPAAILGLLFDDWLDDHLYNFIVVALMLILYGVAFIYVEKRQKNREPQVVSLSKMSYQTALYIGLFQVLALIPGTSRSGATILGGILLGTSREVATEFTFFLGIPIMFGASLLKVVKLLVKGLSVTAGQWLLLLIAMVTAFGVSLVVIRFLTDYVKKHDFTFFGKYRIALGTLLVLYYLGTLIF</sequence>
<dbReference type="NCBIfam" id="TIGR00753">
    <property type="entry name" value="undec_PP_bacA"/>
    <property type="match status" value="1"/>
</dbReference>
<evidence type="ECO:0000256" key="2">
    <source>
        <dbReference type="ARBA" id="ARBA00010621"/>
    </source>
</evidence>
<evidence type="ECO:0000256" key="14">
    <source>
        <dbReference type="ARBA" id="ARBA00032707"/>
    </source>
</evidence>
<comment type="catalytic activity">
    <reaction evidence="16 17">
        <text>di-trans,octa-cis-undecaprenyl diphosphate + H2O = di-trans,octa-cis-undecaprenyl phosphate + phosphate + H(+)</text>
        <dbReference type="Rhea" id="RHEA:28094"/>
        <dbReference type="ChEBI" id="CHEBI:15377"/>
        <dbReference type="ChEBI" id="CHEBI:15378"/>
        <dbReference type="ChEBI" id="CHEBI:43474"/>
        <dbReference type="ChEBI" id="CHEBI:58405"/>
        <dbReference type="ChEBI" id="CHEBI:60392"/>
        <dbReference type="EC" id="3.6.1.27"/>
    </reaction>
</comment>
<evidence type="ECO:0000256" key="15">
    <source>
        <dbReference type="ARBA" id="ARBA00032932"/>
    </source>
</evidence>
<feature type="transmembrane region" description="Helical" evidence="17">
    <location>
        <begin position="87"/>
        <end position="106"/>
    </location>
</feature>
<keyword evidence="13 17" id="KW-0961">Cell wall biogenesis/degradation</keyword>
<keyword evidence="12 17" id="KW-0046">Antibiotic resistance</keyword>
<feature type="transmembrane region" description="Helical" evidence="17">
    <location>
        <begin position="227"/>
        <end position="247"/>
    </location>
</feature>
<keyword evidence="7 17" id="KW-0378">Hydrolase</keyword>
<dbReference type="NCBIfam" id="NF001390">
    <property type="entry name" value="PRK00281.1-4"/>
    <property type="match status" value="1"/>
</dbReference>
<feature type="transmembrane region" description="Helical" evidence="17">
    <location>
        <begin position="195"/>
        <end position="215"/>
    </location>
</feature>
<comment type="function">
    <text evidence="17">Catalyzes the dephosphorylation of undecaprenyl diphosphate (UPP). Confers resistance to bacitracin.</text>
</comment>
<dbReference type="RefSeq" id="WP_075105612.1">
    <property type="nucleotide sequence ID" value="NZ_MSJM01000012.1"/>
</dbReference>
<evidence type="ECO:0000256" key="6">
    <source>
        <dbReference type="ARBA" id="ARBA00022692"/>
    </source>
</evidence>
<comment type="subcellular location">
    <subcellularLocation>
        <location evidence="1 17">Cell membrane</location>
        <topology evidence="1 17">Multi-pass membrane protein</topology>
    </subcellularLocation>
</comment>
<dbReference type="GO" id="GO:0050380">
    <property type="term" value="F:undecaprenyl-diphosphatase activity"/>
    <property type="evidence" value="ECO:0007669"/>
    <property type="project" value="UniProtKB-UniRule"/>
</dbReference>
<reference evidence="19" key="1">
    <citation type="submission" date="2016-12" db="EMBL/GenBank/DDBJ databases">
        <authorList>
            <person name="Gulvik C.A."/>
        </authorList>
    </citation>
    <scope>NUCLEOTIDE SEQUENCE [LARGE SCALE GENOMIC DNA]</scope>
    <source>
        <strain evidence="19">NED12-00049-6B</strain>
    </source>
</reference>
<feature type="transmembrane region" description="Helical" evidence="17">
    <location>
        <begin position="47"/>
        <end position="66"/>
    </location>
</feature>
<keyword evidence="6 17" id="KW-0812">Transmembrane</keyword>
<evidence type="ECO:0000256" key="4">
    <source>
        <dbReference type="ARBA" id="ARBA00021581"/>
    </source>
</evidence>
<evidence type="ECO:0000313" key="19">
    <source>
        <dbReference type="Proteomes" id="UP000186890"/>
    </source>
</evidence>
<dbReference type="Pfam" id="PF02673">
    <property type="entry name" value="BacA"/>
    <property type="match status" value="1"/>
</dbReference>
<comment type="miscellaneous">
    <text evidence="17">Bacitracin is thought to be involved in the inhibition of peptidoglycan synthesis by sequestering undecaprenyl diphosphate, thereby reducing the pool of lipid carrier available.</text>
</comment>
<accession>A0A1Q8E5A7</accession>
<evidence type="ECO:0000256" key="13">
    <source>
        <dbReference type="ARBA" id="ARBA00023316"/>
    </source>
</evidence>
<gene>
    <name evidence="17" type="primary">uppP</name>
    <name evidence="18" type="ORF">BU202_09970</name>
</gene>
<evidence type="ECO:0000256" key="9">
    <source>
        <dbReference type="ARBA" id="ARBA00022984"/>
    </source>
</evidence>
<dbReference type="GO" id="GO:0005886">
    <property type="term" value="C:plasma membrane"/>
    <property type="evidence" value="ECO:0007669"/>
    <property type="project" value="UniProtKB-SubCell"/>
</dbReference>
<dbReference type="AlphaFoldDB" id="A0A1Q8E5A7"/>
<evidence type="ECO:0000256" key="10">
    <source>
        <dbReference type="ARBA" id="ARBA00022989"/>
    </source>
</evidence>
<name>A0A1Q8E5A7_9STRE</name>
<dbReference type="HAMAP" id="MF_01006">
    <property type="entry name" value="Undec_diphosphatase"/>
    <property type="match status" value="1"/>
</dbReference>
<dbReference type="EMBL" id="MSJM01000012">
    <property type="protein sequence ID" value="OLF46970.1"/>
    <property type="molecule type" value="Genomic_DNA"/>
</dbReference>
<organism evidence="18 19">
    <name type="scientific">Streptococcus cuniculi</name>
    <dbReference type="NCBI Taxonomy" id="1432788"/>
    <lineage>
        <taxon>Bacteria</taxon>
        <taxon>Bacillati</taxon>
        <taxon>Bacillota</taxon>
        <taxon>Bacilli</taxon>
        <taxon>Lactobacillales</taxon>
        <taxon>Streptococcaceae</taxon>
        <taxon>Streptococcus</taxon>
    </lineage>
</organism>
<keyword evidence="9 17" id="KW-0573">Peptidoglycan synthesis</keyword>
<comment type="caution">
    <text evidence="18">The sequence shown here is derived from an EMBL/GenBank/DDBJ whole genome shotgun (WGS) entry which is preliminary data.</text>
</comment>